<keyword evidence="2" id="KW-1185">Reference proteome</keyword>
<organism evidence="1 2">
    <name type="scientific">Phaeospirillum tilakii</name>
    <dbReference type="NCBI Taxonomy" id="741673"/>
    <lineage>
        <taxon>Bacteria</taxon>
        <taxon>Pseudomonadati</taxon>
        <taxon>Pseudomonadota</taxon>
        <taxon>Alphaproteobacteria</taxon>
        <taxon>Rhodospirillales</taxon>
        <taxon>Rhodospirillaceae</taxon>
        <taxon>Phaeospirillum</taxon>
    </lineage>
</organism>
<evidence type="ECO:0000313" key="2">
    <source>
        <dbReference type="Proteomes" id="UP001597296"/>
    </source>
</evidence>
<protein>
    <submittedName>
        <fullName evidence="1">Uncharacterized protein</fullName>
    </submittedName>
</protein>
<evidence type="ECO:0000313" key="1">
    <source>
        <dbReference type="EMBL" id="MFD2232229.1"/>
    </source>
</evidence>
<gene>
    <name evidence="1" type="ORF">ACFSNB_00265</name>
</gene>
<comment type="caution">
    <text evidence="1">The sequence shown here is derived from an EMBL/GenBank/DDBJ whole genome shotgun (WGS) entry which is preliminary data.</text>
</comment>
<dbReference type="RefSeq" id="WP_377313375.1">
    <property type="nucleotide sequence ID" value="NZ_JBHUIY010000001.1"/>
</dbReference>
<sequence>MTTYKARSPMQIEVVNGQTVIGRMEVDDPSRSYLLLYRIPLNDQQEKSFDHASAQFETLTLPIDWVSIQGERRRCLLASGTDMTGIINFHPMSRN</sequence>
<accession>A0ABW5C4T9</accession>
<dbReference type="EMBL" id="JBHUIY010000001">
    <property type="protein sequence ID" value="MFD2232229.1"/>
    <property type="molecule type" value="Genomic_DNA"/>
</dbReference>
<reference evidence="2" key="1">
    <citation type="journal article" date="2019" name="Int. J. Syst. Evol. Microbiol.">
        <title>The Global Catalogue of Microorganisms (GCM) 10K type strain sequencing project: providing services to taxonomists for standard genome sequencing and annotation.</title>
        <authorList>
            <consortium name="The Broad Institute Genomics Platform"/>
            <consortium name="The Broad Institute Genome Sequencing Center for Infectious Disease"/>
            <person name="Wu L."/>
            <person name="Ma J."/>
        </authorList>
    </citation>
    <scope>NUCLEOTIDE SEQUENCE [LARGE SCALE GENOMIC DNA]</scope>
    <source>
        <strain evidence="2">KCTC 15012</strain>
    </source>
</reference>
<proteinExistence type="predicted"/>
<dbReference type="Proteomes" id="UP001597296">
    <property type="component" value="Unassembled WGS sequence"/>
</dbReference>
<name>A0ABW5C4T9_9PROT</name>